<feature type="transmembrane region" description="Helical" evidence="1">
    <location>
        <begin position="20"/>
        <end position="46"/>
    </location>
</feature>
<organism evidence="2 3">
    <name type="scientific">Dactylosporangium cerinum</name>
    <dbReference type="NCBI Taxonomy" id="1434730"/>
    <lineage>
        <taxon>Bacteria</taxon>
        <taxon>Bacillati</taxon>
        <taxon>Actinomycetota</taxon>
        <taxon>Actinomycetes</taxon>
        <taxon>Micromonosporales</taxon>
        <taxon>Micromonosporaceae</taxon>
        <taxon>Dactylosporangium</taxon>
    </lineage>
</organism>
<accession>A0ABV9W760</accession>
<keyword evidence="3" id="KW-1185">Reference proteome</keyword>
<sequence>MAKGLAQKPLEARGADDVVQFAVTATGIAANAVTLLVAAGSLKLLWQAIIRSFRRQPRAEKLRIQIGDQVDINIDLEWLTAQHGEAQQAVLRSIGESLTTIADRSN</sequence>
<evidence type="ECO:0000313" key="2">
    <source>
        <dbReference type="EMBL" id="MFC5004511.1"/>
    </source>
</evidence>
<gene>
    <name evidence="2" type="ORF">ACFPIJ_42640</name>
</gene>
<reference evidence="3" key="1">
    <citation type="journal article" date="2019" name="Int. J. Syst. Evol. Microbiol.">
        <title>The Global Catalogue of Microorganisms (GCM) 10K type strain sequencing project: providing services to taxonomists for standard genome sequencing and annotation.</title>
        <authorList>
            <consortium name="The Broad Institute Genomics Platform"/>
            <consortium name="The Broad Institute Genome Sequencing Center for Infectious Disease"/>
            <person name="Wu L."/>
            <person name="Ma J."/>
        </authorList>
    </citation>
    <scope>NUCLEOTIDE SEQUENCE [LARGE SCALE GENOMIC DNA]</scope>
    <source>
        <strain evidence="3">CGMCC 4.7152</strain>
    </source>
</reference>
<keyword evidence="1" id="KW-1133">Transmembrane helix</keyword>
<dbReference type="RefSeq" id="WP_380124480.1">
    <property type="nucleotide sequence ID" value="NZ_JBHSIU010000066.1"/>
</dbReference>
<evidence type="ECO:0000256" key="1">
    <source>
        <dbReference type="SAM" id="Phobius"/>
    </source>
</evidence>
<proteinExistence type="predicted"/>
<protein>
    <submittedName>
        <fullName evidence="2">Uncharacterized protein</fullName>
    </submittedName>
</protein>
<dbReference type="Proteomes" id="UP001595912">
    <property type="component" value="Unassembled WGS sequence"/>
</dbReference>
<evidence type="ECO:0000313" key="3">
    <source>
        <dbReference type="Proteomes" id="UP001595912"/>
    </source>
</evidence>
<comment type="caution">
    <text evidence="2">The sequence shown here is derived from an EMBL/GenBank/DDBJ whole genome shotgun (WGS) entry which is preliminary data.</text>
</comment>
<dbReference type="EMBL" id="JBHSIU010000066">
    <property type="protein sequence ID" value="MFC5004511.1"/>
    <property type="molecule type" value="Genomic_DNA"/>
</dbReference>
<name>A0ABV9W760_9ACTN</name>
<keyword evidence="1" id="KW-0812">Transmembrane</keyword>
<keyword evidence="1" id="KW-0472">Membrane</keyword>